<reference evidence="3" key="1">
    <citation type="submission" date="2015-08" db="UniProtKB">
        <authorList>
            <consortium name="WormBaseParasite"/>
        </authorList>
    </citation>
    <scope>IDENTIFICATION</scope>
</reference>
<dbReference type="PANTHER" id="PTHR12358">
    <property type="entry name" value="SPHINGOSINE KINASE"/>
    <property type="match status" value="1"/>
</dbReference>
<dbReference type="SMART" id="SM00046">
    <property type="entry name" value="DAGKc"/>
    <property type="match status" value="1"/>
</dbReference>
<dbReference type="Gene3D" id="3.40.50.10330">
    <property type="entry name" value="Probable inorganic polyphosphate/atp-NAD kinase, domain 1"/>
    <property type="match status" value="1"/>
</dbReference>
<name>A0A0K0EH37_STRER</name>
<evidence type="ECO:0000313" key="2">
    <source>
        <dbReference type="Proteomes" id="UP000035681"/>
    </source>
</evidence>
<dbReference type="GO" id="GO:0046512">
    <property type="term" value="P:sphingosine biosynthetic process"/>
    <property type="evidence" value="ECO:0007669"/>
    <property type="project" value="TreeGrafter"/>
</dbReference>
<accession>A0A0K0EH37</accession>
<dbReference type="GO" id="GO:0001727">
    <property type="term" value="F:lipid kinase activity"/>
    <property type="evidence" value="ECO:0007669"/>
    <property type="project" value="TreeGrafter"/>
</dbReference>
<dbReference type="SUPFAM" id="SSF111331">
    <property type="entry name" value="NAD kinase/diacylglycerol kinase-like"/>
    <property type="match status" value="1"/>
</dbReference>
<dbReference type="Pfam" id="PF00781">
    <property type="entry name" value="DAGK_cat"/>
    <property type="match status" value="1"/>
</dbReference>
<dbReference type="PANTHER" id="PTHR12358:SF112">
    <property type="entry name" value="LD11247P-RELATED"/>
    <property type="match status" value="1"/>
</dbReference>
<dbReference type="InterPro" id="IPR001206">
    <property type="entry name" value="Diacylglycerol_kinase_cat_dom"/>
</dbReference>
<dbReference type="InterPro" id="IPR017438">
    <property type="entry name" value="ATP-NAD_kinase_N"/>
</dbReference>
<dbReference type="WBParaSite" id="TCONS_00015839.p1">
    <property type="protein sequence ID" value="TCONS_00015839.p1"/>
    <property type="gene ID" value="XLOC_010595"/>
</dbReference>
<dbReference type="GO" id="GO:0016020">
    <property type="term" value="C:membrane"/>
    <property type="evidence" value="ECO:0007669"/>
    <property type="project" value="TreeGrafter"/>
</dbReference>
<dbReference type="InterPro" id="IPR050187">
    <property type="entry name" value="Lipid_Phosphate_FormReg"/>
</dbReference>
<keyword evidence="2" id="KW-1185">Reference proteome</keyword>
<feature type="domain" description="DAGKc" evidence="1">
    <location>
        <begin position="38"/>
        <end position="144"/>
    </location>
</feature>
<dbReference type="AlphaFoldDB" id="A0A0K0EH37"/>
<dbReference type="STRING" id="6248.A0A0K0EH37"/>
<dbReference type="Gene3D" id="2.60.200.40">
    <property type="match status" value="1"/>
</dbReference>
<dbReference type="GO" id="GO:0005737">
    <property type="term" value="C:cytoplasm"/>
    <property type="evidence" value="ECO:0007669"/>
    <property type="project" value="TreeGrafter"/>
</dbReference>
<protein>
    <submittedName>
        <fullName evidence="3 4">DAGKc domain-containing protein</fullName>
    </submittedName>
</protein>
<dbReference type="PROSITE" id="PS50146">
    <property type="entry name" value="DAGK"/>
    <property type="match status" value="1"/>
</dbReference>
<evidence type="ECO:0000313" key="4">
    <source>
        <dbReference type="WBParaSite" id="TCONS_00015839.p1"/>
    </source>
</evidence>
<dbReference type="InterPro" id="IPR016064">
    <property type="entry name" value="NAD/diacylglycerol_kinase_sf"/>
</dbReference>
<sequence>MLHHFDQKVYVMMKKIFCCCNDNYINDNINSGYDISEDCQKKVLVFLNPNSGFGNSLIDFNKKLLPALKRNNIGFEFVKTEGKNHCFEIAKNKKNLHDFNAVIIMSGDGLIFEWINGICQREDKIEILNKLPIGIVPTGSGNGLLSSIFFANNISLKKQGFQERAIEVISSNNAISSYVNLIHIETESINYISFLSVGWGLLANIDIDSERWRKTFGSHRFFIEALLKIVNIPAYKGKLWYSRRNPNTYYENWNDKNNYVYSNDKIIQENDSQLDFDRENYQEVNNLRNHHLLKFIPSIKEPIPSSWNVIDDEFVFIYAVTLSHISRDGFYMPSAKLDDPNIYLTYCLRKDLPSRKELINFLIDIEDGKHCSHKFINVVKVDSFRLESQTNDSFIVVDGEKINENLIQATTTDIKVSVICNQKEA</sequence>
<organism evidence="3">
    <name type="scientific">Strongyloides stercoralis</name>
    <name type="common">Threadworm</name>
    <dbReference type="NCBI Taxonomy" id="6248"/>
    <lineage>
        <taxon>Eukaryota</taxon>
        <taxon>Metazoa</taxon>
        <taxon>Ecdysozoa</taxon>
        <taxon>Nematoda</taxon>
        <taxon>Chromadorea</taxon>
        <taxon>Rhabditida</taxon>
        <taxon>Tylenchina</taxon>
        <taxon>Panagrolaimomorpha</taxon>
        <taxon>Strongyloidoidea</taxon>
        <taxon>Strongyloididae</taxon>
        <taxon>Strongyloides</taxon>
    </lineage>
</organism>
<evidence type="ECO:0000313" key="3">
    <source>
        <dbReference type="WBParaSite" id="SSTP_0000879300.1"/>
    </source>
</evidence>
<proteinExistence type="predicted"/>
<dbReference type="Proteomes" id="UP000035681">
    <property type="component" value="Unplaced"/>
</dbReference>
<dbReference type="WBParaSite" id="SSTP_0000879300.1">
    <property type="protein sequence ID" value="SSTP_0000879300.1"/>
    <property type="gene ID" value="SSTP_0000879300"/>
</dbReference>
<evidence type="ECO:0000259" key="1">
    <source>
        <dbReference type="PROSITE" id="PS50146"/>
    </source>
</evidence>